<sequence>MNNQTAEDQYDYASQYILHSSTSELLTAPRRRGSTFPSAHSGAEDRRRQLKSSKNPVR</sequence>
<dbReference type="EMBL" id="CP006918">
    <property type="protein sequence ID" value="AHM79734.1"/>
    <property type="molecule type" value="Genomic_DNA"/>
</dbReference>
<feature type="region of interest" description="Disordered" evidence="1">
    <location>
        <begin position="24"/>
        <end position="58"/>
    </location>
</feature>
<evidence type="ECO:0000313" key="3">
    <source>
        <dbReference type="Proteomes" id="UP000019586"/>
    </source>
</evidence>
<gene>
    <name evidence="2" type="ORF">KPNJ2_02954</name>
</gene>
<dbReference type="KEGG" id="kps:KPNJ2_02954"/>
<protein>
    <submittedName>
        <fullName evidence="2">Uncharacterized protein</fullName>
    </submittedName>
</protein>
<organism evidence="2 3">
    <name type="scientific">Klebsiella pneumoniae 30684/NJST258_2</name>
    <dbReference type="NCBI Taxonomy" id="1420013"/>
    <lineage>
        <taxon>Bacteria</taxon>
        <taxon>Pseudomonadati</taxon>
        <taxon>Pseudomonadota</taxon>
        <taxon>Gammaproteobacteria</taxon>
        <taxon>Enterobacterales</taxon>
        <taxon>Enterobacteriaceae</taxon>
        <taxon>Klebsiella/Raoultella group</taxon>
        <taxon>Klebsiella</taxon>
        <taxon>Klebsiella pneumoniae complex</taxon>
    </lineage>
</organism>
<dbReference type="AlphaFoldDB" id="W8UIM1"/>
<dbReference type="Proteomes" id="UP000019586">
    <property type="component" value="Chromosome"/>
</dbReference>
<proteinExistence type="predicted"/>
<accession>W8UIM1</accession>
<evidence type="ECO:0000313" key="2">
    <source>
        <dbReference type="EMBL" id="AHM79734.1"/>
    </source>
</evidence>
<name>W8UIM1_KLEPN</name>
<evidence type="ECO:0000256" key="1">
    <source>
        <dbReference type="SAM" id="MobiDB-lite"/>
    </source>
</evidence>
<reference evidence="2 3" key="1">
    <citation type="journal article" date="2014" name="Proc. Natl. Acad. Sci. U.S.A.">
        <title>Molecular dissection of the evolution of carbapenem-resistant multilocus sequence type 258 Klebsiella pneumoniae.</title>
        <authorList>
            <person name="Deleo F.R."/>
            <person name="Chen L."/>
            <person name="Porcella S.F."/>
            <person name="Martens C.A."/>
            <person name="Kobayashi S.D."/>
            <person name="Porter A.R."/>
            <person name="Chavda K.D."/>
            <person name="Jacobs M.R."/>
            <person name="Mathema B."/>
            <person name="Olsen R.J."/>
            <person name="Bonomo R.A."/>
            <person name="Musser J.M."/>
            <person name="Kreiswirth B.N."/>
        </authorList>
    </citation>
    <scope>NUCLEOTIDE SEQUENCE [LARGE SCALE GENOMIC DNA]</scope>
    <source>
        <strain evidence="2">30684/NJST258_2</strain>
    </source>
</reference>
<dbReference type="HOGENOM" id="CLU_2973463_0_0_6"/>